<protein>
    <submittedName>
        <fullName evidence="1">Mobile element protein</fullName>
    </submittedName>
</protein>
<dbReference type="SUPFAM" id="SSF46689">
    <property type="entry name" value="Homeodomain-like"/>
    <property type="match status" value="1"/>
</dbReference>
<name>W4VNT8_9BACI</name>
<dbReference type="eggNOG" id="COG4584">
    <property type="taxonomic scope" value="Bacteria"/>
</dbReference>
<dbReference type="PANTHER" id="PTHR35004">
    <property type="entry name" value="TRANSPOSASE RV3428C-RELATED"/>
    <property type="match status" value="1"/>
</dbReference>
<gene>
    <name evidence="1" type="ORF">JCM21714_4245</name>
</gene>
<accession>W4VNT8</accession>
<evidence type="ECO:0000313" key="2">
    <source>
        <dbReference type="Proteomes" id="UP000019102"/>
    </source>
</evidence>
<comment type="caution">
    <text evidence="1">The sequence shown here is derived from an EMBL/GenBank/DDBJ whole genome shotgun (WGS) entry which is preliminary data.</text>
</comment>
<dbReference type="InterPro" id="IPR009057">
    <property type="entry name" value="Homeodomain-like_sf"/>
</dbReference>
<evidence type="ECO:0000313" key="1">
    <source>
        <dbReference type="EMBL" id="GAE95040.1"/>
    </source>
</evidence>
<dbReference type="AlphaFoldDB" id="W4VNT8"/>
<sequence length="167" mass="19688">MIDLKKKQEVLLMHIREGRSQREIAQSTSVDRKTVRKYIKEYETKRCELEKLNSNMDSGELIQSIVEAPRYQVGKRVKRKLTKEMEQRIQEQIVENKEKVKKGLRKQLKKPIDIHEMLEMEGFDISYSTVLRVVRKLENKPKEAYIKAAYLPGDICEFDWGGSKSND</sequence>
<keyword evidence="2" id="KW-1185">Reference proteome</keyword>
<dbReference type="Proteomes" id="UP000019102">
    <property type="component" value="Unassembled WGS sequence"/>
</dbReference>
<organism evidence="1 2">
    <name type="scientific">Gracilibacillus boraciitolerans JCM 21714</name>
    <dbReference type="NCBI Taxonomy" id="1298598"/>
    <lineage>
        <taxon>Bacteria</taxon>
        <taxon>Bacillati</taxon>
        <taxon>Bacillota</taxon>
        <taxon>Bacilli</taxon>
        <taxon>Bacillales</taxon>
        <taxon>Bacillaceae</taxon>
        <taxon>Gracilibacillus</taxon>
    </lineage>
</organism>
<dbReference type="EMBL" id="BAVS01000037">
    <property type="protein sequence ID" value="GAE95040.1"/>
    <property type="molecule type" value="Genomic_DNA"/>
</dbReference>
<dbReference type="STRING" id="1298598.JCM21714_4245"/>
<dbReference type="PANTHER" id="PTHR35004:SF8">
    <property type="entry name" value="TRANSPOSASE RV3428C-RELATED"/>
    <property type="match status" value="1"/>
</dbReference>
<proteinExistence type="predicted"/>
<reference evidence="1 2" key="1">
    <citation type="journal article" date="2014" name="Genome Announc.">
        <title>Draft Genome Sequence of the Boron-Tolerant and Moderately Halotolerant Bacterium Gracilibacillus boraciitolerans JCM 21714T.</title>
        <authorList>
            <person name="Ahmed I."/>
            <person name="Oshima K."/>
            <person name="Suda W."/>
            <person name="Kitamura K."/>
            <person name="Iida T."/>
            <person name="Ohmori Y."/>
            <person name="Fujiwara T."/>
            <person name="Hattori M."/>
            <person name="Ohkuma M."/>
        </authorList>
    </citation>
    <scope>NUCLEOTIDE SEQUENCE [LARGE SCALE GENOMIC DNA]</scope>
    <source>
        <strain evidence="1 2">JCM 21714</strain>
    </source>
</reference>